<dbReference type="Gene3D" id="2.60.200.20">
    <property type="match status" value="1"/>
</dbReference>
<organism evidence="4 5">
    <name type="scientific">Leifsonia virtsii</name>
    <dbReference type="NCBI Taxonomy" id="3035915"/>
    <lineage>
        <taxon>Bacteria</taxon>
        <taxon>Bacillati</taxon>
        <taxon>Actinomycetota</taxon>
        <taxon>Actinomycetes</taxon>
        <taxon>Micrococcales</taxon>
        <taxon>Microbacteriaceae</taxon>
        <taxon>Leifsonia</taxon>
    </lineage>
</organism>
<dbReference type="EMBL" id="JAROCB010000001">
    <property type="protein sequence ID" value="MDN4596519.1"/>
    <property type="molecule type" value="Genomic_DNA"/>
</dbReference>
<evidence type="ECO:0000256" key="2">
    <source>
        <dbReference type="SAM" id="MobiDB-lite"/>
    </source>
</evidence>
<evidence type="ECO:0000313" key="5">
    <source>
        <dbReference type="Proteomes" id="UP001174210"/>
    </source>
</evidence>
<name>A0ABT8IWY5_9MICO</name>
<feature type="domain" description="FHA" evidence="3">
    <location>
        <begin position="339"/>
        <end position="395"/>
    </location>
</feature>
<sequence length="433" mass="43858">MFEVQQAAAGEWAVVAGGGRALLVAETDAARLRDLLAAVRAGFAETLDALVAHGLSRTPSFALIDVSAETALLAVRGTGLASVSERGSERVVAATGVSSWVELQLPGVESATLGPAATGATLPLTEGVVRGSTLRWTPAVTAEDVGATVAAPPKRERDTGPVEAVPAVVPEPEEIVAGPAVEPFADAPLPEPGTEPEPEPAAEPDPHTRVPEATIADVPETPPAAPAAAPAVAAEPAGYDHLFGATMVRSVEEAAVRPAEADEEAAPSRIDLPGFITDSFPSGADRLVGDHDGLTVMSGDLPERPAFEPDASDAGPAPAPQTFAVLLSDGRREPLSAPVVVGRAPSVTAVPSLRGARPVTLTSAEDDISRSHVAVAVEGDSVVVTDLHSRNGTMIVLPGKSPQKLRSGEPTTVVLGTVIDLGSGATLTVEAAG</sequence>
<gene>
    <name evidence="4" type="ORF">P5G59_05150</name>
</gene>
<protein>
    <submittedName>
        <fullName evidence="4">FHA domain-containing protein</fullName>
    </submittedName>
</protein>
<keyword evidence="5" id="KW-1185">Reference proteome</keyword>
<dbReference type="InterPro" id="IPR008984">
    <property type="entry name" value="SMAD_FHA_dom_sf"/>
</dbReference>
<dbReference type="SUPFAM" id="SSF49879">
    <property type="entry name" value="SMAD/FHA domain"/>
    <property type="match status" value="1"/>
</dbReference>
<comment type="caution">
    <text evidence="4">The sequence shown here is derived from an EMBL/GenBank/DDBJ whole genome shotgun (WGS) entry which is preliminary data.</text>
</comment>
<proteinExistence type="predicted"/>
<dbReference type="RefSeq" id="WP_301216641.1">
    <property type="nucleotide sequence ID" value="NZ_JAROCB010000001.1"/>
</dbReference>
<evidence type="ECO:0000256" key="1">
    <source>
        <dbReference type="ARBA" id="ARBA00022553"/>
    </source>
</evidence>
<keyword evidence="1" id="KW-0597">Phosphoprotein</keyword>
<evidence type="ECO:0000259" key="3">
    <source>
        <dbReference type="PROSITE" id="PS50006"/>
    </source>
</evidence>
<reference evidence="4" key="1">
    <citation type="submission" date="2023-03" db="EMBL/GenBank/DDBJ databases">
        <title>MT1 and MT2 Draft Genomes of Novel Species.</title>
        <authorList>
            <person name="Venkateswaran K."/>
        </authorList>
    </citation>
    <scope>NUCLEOTIDE SEQUENCE</scope>
    <source>
        <strain evidence="4">F6_8S_P_1A</strain>
    </source>
</reference>
<dbReference type="CDD" id="cd00060">
    <property type="entry name" value="FHA"/>
    <property type="match status" value="1"/>
</dbReference>
<dbReference type="Pfam" id="PF00498">
    <property type="entry name" value="FHA"/>
    <property type="match status" value="1"/>
</dbReference>
<dbReference type="InterPro" id="IPR000253">
    <property type="entry name" value="FHA_dom"/>
</dbReference>
<dbReference type="Proteomes" id="UP001174210">
    <property type="component" value="Unassembled WGS sequence"/>
</dbReference>
<accession>A0ABT8IWY5</accession>
<evidence type="ECO:0000313" key="4">
    <source>
        <dbReference type="EMBL" id="MDN4596519.1"/>
    </source>
</evidence>
<dbReference type="PROSITE" id="PS50006">
    <property type="entry name" value="FHA_DOMAIN"/>
    <property type="match status" value="1"/>
</dbReference>
<feature type="region of interest" description="Disordered" evidence="2">
    <location>
        <begin position="184"/>
        <end position="209"/>
    </location>
</feature>